<sequence>MAGNNQSLLVVSKAPEGAGSGELLNSQFGREKAPASSIGAPLLGKRVVVYQGAVNGVMWPRPKVNPNLKKVIPSKPFGTSMEWRQVYKKKGAVLLDLSLDSHPQSAEIKPSEEVQT</sequence>
<dbReference type="Proteomes" id="UP001164250">
    <property type="component" value="Chromosome 13"/>
</dbReference>
<keyword evidence="2" id="KW-1185">Reference proteome</keyword>
<organism evidence="1 2">
    <name type="scientific">Pistacia atlantica</name>
    <dbReference type="NCBI Taxonomy" id="434234"/>
    <lineage>
        <taxon>Eukaryota</taxon>
        <taxon>Viridiplantae</taxon>
        <taxon>Streptophyta</taxon>
        <taxon>Embryophyta</taxon>
        <taxon>Tracheophyta</taxon>
        <taxon>Spermatophyta</taxon>
        <taxon>Magnoliopsida</taxon>
        <taxon>eudicotyledons</taxon>
        <taxon>Gunneridae</taxon>
        <taxon>Pentapetalae</taxon>
        <taxon>rosids</taxon>
        <taxon>malvids</taxon>
        <taxon>Sapindales</taxon>
        <taxon>Anacardiaceae</taxon>
        <taxon>Pistacia</taxon>
    </lineage>
</organism>
<proteinExistence type="predicted"/>
<protein>
    <submittedName>
        <fullName evidence="1">Uncharacterized protein</fullName>
    </submittedName>
</protein>
<reference evidence="2" key="1">
    <citation type="journal article" date="2023" name="G3 (Bethesda)">
        <title>Genome assembly and association tests identify interacting loci associated with vigor, precocity, and sex in interspecific pistachio rootstocks.</title>
        <authorList>
            <person name="Palmer W."/>
            <person name="Jacygrad E."/>
            <person name="Sagayaradj S."/>
            <person name="Cavanaugh K."/>
            <person name="Han R."/>
            <person name="Bertier L."/>
            <person name="Beede B."/>
            <person name="Kafkas S."/>
            <person name="Golino D."/>
            <person name="Preece J."/>
            <person name="Michelmore R."/>
        </authorList>
    </citation>
    <scope>NUCLEOTIDE SEQUENCE [LARGE SCALE GENOMIC DNA]</scope>
</reference>
<evidence type="ECO:0000313" key="2">
    <source>
        <dbReference type="Proteomes" id="UP001164250"/>
    </source>
</evidence>
<evidence type="ECO:0000313" key="1">
    <source>
        <dbReference type="EMBL" id="KAJ0080102.1"/>
    </source>
</evidence>
<comment type="caution">
    <text evidence="1">The sequence shown here is derived from an EMBL/GenBank/DDBJ whole genome shotgun (WGS) entry which is preliminary data.</text>
</comment>
<gene>
    <name evidence="1" type="ORF">Patl1_23753</name>
</gene>
<accession>A0ACC0ZZA9</accession>
<dbReference type="EMBL" id="CM047909">
    <property type="protein sequence ID" value="KAJ0080102.1"/>
    <property type="molecule type" value="Genomic_DNA"/>
</dbReference>
<name>A0ACC0ZZA9_9ROSI</name>